<dbReference type="InterPro" id="IPR014043">
    <property type="entry name" value="Acyl_transferase_dom"/>
</dbReference>
<organism evidence="7 8">
    <name type="scientific">Mycolicibacterium flavescens</name>
    <name type="common">Mycobacterium flavescens</name>
    <dbReference type="NCBI Taxonomy" id="1776"/>
    <lineage>
        <taxon>Bacteria</taxon>
        <taxon>Bacillati</taxon>
        <taxon>Actinomycetota</taxon>
        <taxon>Actinomycetes</taxon>
        <taxon>Mycobacteriales</taxon>
        <taxon>Mycobacteriaceae</taxon>
        <taxon>Mycolicibacterium</taxon>
    </lineage>
</organism>
<evidence type="ECO:0000256" key="1">
    <source>
        <dbReference type="ARBA" id="ARBA00022450"/>
    </source>
</evidence>
<evidence type="ECO:0000256" key="5">
    <source>
        <dbReference type="ARBA" id="ARBA00023268"/>
    </source>
</evidence>
<dbReference type="Proteomes" id="UP000094053">
    <property type="component" value="Unassembled WGS sequence"/>
</dbReference>
<dbReference type="InterPro" id="IPR050091">
    <property type="entry name" value="PKS_NRPS_Biosynth_Enz"/>
</dbReference>
<dbReference type="GO" id="GO:0006633">
    <property type="term" value="P:fatty acid biosynthetic process"/>
    <property type="evidence" value="ECO:0007669"/>
    <property type="project" value="TreeGrafter"/>
</dbReference>
<accession>A0A1E3RP46</accession>
<dbReference type="InterPro" id="IPR036736">
    <property type="entry name" value="ACP-like_sf"/>
</dbReference>
<dbReference type="Pfam" id="PF00698">
    <property type="entry name" value="Acyl_transf_1"/>
    <property type="match status" value="1"/>
</dbReference>
<dbReference type="SUPFAM" id="SSF52151">
    <property type="entry name" value="FabD/lysophospholipase-like"/>
    <property type="match status" value="1"/>
</dbReference>
<dbReference type="CDD" id="cd05274">
    <property type="entry name" value="KR_FAS_SDR_x"/>
    <property type="match status" value="1"/>
</dbReference>
<dbReference type="InterPro" id="IPR009081">
    <property type="entry name" value="PP-bd_ACP"/>
</dbReference>
<keyword evidence="1" id="KW-0596">Phosphopantetheine</keyword>
<dbReference type="OrthoDB" id="9778690at2"/>
<dbReference type="PROSITE" id="PS50075">
    <property type="entry name" value="CARRIER"/>
    <property type="match status" value="1"/>
</dbReference>
<reference evidence="8" key="1">
    <citation type="submission" date="2016-09" db="EMBL/GenBank/DDBJ databases">
        <authorList>
            <person name="Greninger A.L."/>
            <person name="Jerome K.R."/>
            <person name="Mcnair B."/>
            <person name="Wallis C."/>
            <person name="Fang F."/>
        </authorList>
    </citation>
    <scope>NUCLEOTIDE SEQUENCE [LARGE SCALE GENOMIC DNA]</scope>
    <source>
        <strain evidence="8">M6</strain>
    </source>
</reference>
<dbReference type="STRING" id="1776.BHQ18_07260"/>
<dbReference type="SMART" id="SM00822">
    <property type="entry name" value="PKS_KR"/>
    <property type="match status" value="1"/>
</dbReference>
<proteinExistence type="predicted"/>
<dbReference type="SMART" id="SM00823">
    <property type="entry name" value="PKS_PP"/>
    <property type="match status" value="1"/>
</dbReference>
<dbReference type="Gene3D" id="3.40.366.10">
    <property type="entry name" value="Malonyl-Coenzyme A Acyl Carrier Protein, domain 2"/>
    <property type="match status" value="1"/>
</dbReference>
<dbReference type="Gene3D" id="1.10.1200.10">
    <property type="entry name" value="ACP-like"/>
    <property type="match status" value="1"/>
</dbReference>
<feature type="domain" description="Carrier" evidence="6">
    <location>
        <begin position="890"/>
        <end position="967"/>
    </location>
</feature>
<keyword evidence="3" id="KW-0808">Transferase</keyword>
<dbReference type="SMART" id="SM00827">
    <property type="entry name" value="PKS_AT"/>
    <property type="match status" value="1"/>
</dbReference>
<keyword evidence="2" id="KW-0597">Phosphoprotein</keyword>
<dbReference type="InterPro" id="IPR057326">
    <property type="entry name" value="KR_dom"/>
</dbReference>
<evidence type="ECO:0000313" key="7">
    <source>
        <dbReference type="EMBL" id="ODQ91182.1"/>
    </source>
</evidence>
<dbReference type="Pfam" id="PF08659">
    <property type="entry name" value="KR"/>
    <property type="match status" value="1"/>
</dbReference>
<dbReference type="InterPro" id="IPR016036">
    <property type="entry name" value="Malonyl_transacylase_ACP-bd"/>
</dbReference>
<evidence type="ECO:0000256" key="3">
    <source>
        <dbReference type="ARBA" id="ARBA00022679"/>
    </source>
</evidence>
<dbReference type="Gene3D" id="3.40.50.720">
    <property type="entry name" value="NAD(P)-binding Rossmann-like Domain"/>
    <property type="match status" value="1"/>
</dbReference>
<evidence type="ECO:0000313" key="8">
    <source>
        <dbReference type="Proteomes" id="UP000094053"/>
    </source>
</evidence>
<keyword evidence="8" id="KW-1185">Reference proteome</keyword>
<dbReference type="SUPFAM" id="SSF51735">
    <property type="entry name" value="NAD(P)-binding Rossmann-fold domains"/>
    <property type="match status" value="2"/>
</dbReference>
<evidence type="ECO:0000256" key="4">
    <source>
        <dbReference type="ARBA" id="ARBA00022857"/>
    </source>
</evidence>
<evidence type="ECO:0000256" key="2">
    <source>
        <dbReference type="ARBA" id="ARBA00022553"/>
    </source>
</evidence>
<dbReference type="InterPro" id="IPR036291">
    <property type="entry name" value="NAD(P)-bd_dom_sf"/>
</dbReference>
<dbReference type="GO" id="GO:0031177">
    <property type="term" value="F:phosphopantetheine binding"/>
    <property type="evidence" value="ECO:0007669"/>
    <property type="project" value="InterPro"/>
</dbReference>
<evidence type="ECO:0000259" key="6">
    <source>
        <dbReference type="PROSITE" id="PS50075"/>
    </source>
</evidence>
<dbReference type="PANTHER" id="PTHR43775:SF37">
    <property type="entry name" value="SI:DKEY-61P9.11"/>
    <property type="match status" value="1"/>
</dbReference>
<keyword evidence="4" id="KW-0521">NADP</keyword>
<protein>
    <submittedName>
        <fullName evidence="7">Polyketide synthase</fullName>
    </submittedName>
</protein>
<dbReference type="InterPro" id="IPR020806">
    <property type="entry name" value="PKS_PP-bd"/>
</dbReference>
<dbReference type="InterPro" id="IPR013968">
    <property type="entry name" value="PKS_KR"/>
</dbReference>
<keyword evidence="5" id="KW-0511">Multifunctional enzyme</keyword>
<comment type="caution">
    <text evidence="7">The sequence shown here is derived from an EMBL/GenBank/DDBJ whole genome shotgun (WGS) entry which is preliminary data.</text>
</comment>
<dbReference type="GO" id="GO:0004312">
    <property type="term" value="F:fatty acid synthase activity"/>
    <property type="evidence" value="ECO:0007669"/>
    <property type="project" value="TreeGrafter"/>
</dbReference>
<dbReference type="NCBIfam" id="NF037940">
    <property type="entry name" value="PKS_MbtD"/>
    <property type="match status" value="1"/>
</dbReference>
<dbReference type="PROSITE" id="PS00012">
    <property type="entry name" value="PHOSPHOPANTETHEINE"/>
    <property type="match status" value="1"/>
</dbReference>
<name>A0A1E3RP46_MYCFV</name>
<dbReference type="InterPro" id="IPR006162">
    <property type="entry name" value="Ppantetheine_attach_site"/>
</dbReference>
<dbReference type="Gene3D" id="3.30.70.3290">
    <property type="match status" value="1"/>
</dbReference>
<dbReference type="RefSeq" id="WP_069412916.1">
    <property type="nucleotide sequence ID" value="NZ_JACKUL010000024.1"/>
</dbReference>
<dbReference type="SUPFAM" id="SSF47336">
    <property type="entry name" value="ACP-like"/>
    <property type="match status" value="1"/>
</dbReference>
<dbReference type="AlphaFoldDB" id="A0A1E3RP46"/>
<dbReference type="InterPro" id="IPR001227">
    <property type="entry name" value="Ac_transferase_dom_sf"/>
</dbReference>
<sequence>MAGFPDGRVPVLLSAHAEELIAADARAILDYLDRAPDTSVSQVAATLLRIRRTRRHRAVVRAADTAELRDGLRALAVDGEHPLVSRSVQANPSRTAFVFPGQGNQWPSMGVEAYRIPAYRAEVDRCAEQFVAAGAESPLAYLLGEQTDDKWSQIQTQAAQFTHAVGLAAVWRSCGITPDLTVGHSLGEVAAAYLAGTVTLPDAAAIVVARATTVAALPGEYGMGVLGVALAEAEQLCAGAAGWLEVSVVNAESSVVVSGDRGAVEAVVAGVTERGGFARLISVDFPAHTSALEPLRADLIARLPGGRFADSAVPFIGSATGDVVAAGTGFAEYWYTNLRNAVRFDKAAATATNHGARAFVELSAHPALLFALGSLVDDGEQTLMVGSGHRDEPLIDALSANIAAAAVADPGYRWSDLVDVTSRPLRGFPNAPMRAVHLWAVPEPLAPVPSVTIAAETWTPATELPATPTGRRIALVELAGPAGPLADRLRDAVREHHATDLVEPADADLLVAVAPVLDHPDVEQAAADLARLTGAGLFDYAGHIGPHCRDVWLITVGGEHVRPDEPAALPAQAALAAAHRCVGFEHPDQTFRHLDLATWEPDPAAATRIVDTVLGAGADVALRESGSQTTQFFRGLVDVAEPPPAWPLDGERLADVVITGGSGAVGLHYARHLAANGARRIVLLSRSGVDTAVLDELRALGADVLSARCDVTSAEQVRAAAQAHAGSGASLLVHAAGAATFCRHDELTPAAFADTAAAKLGGLARITESWPLRPDARVLVCSSVSGLWGGLGHAAYSAANRMLDVLAGQLRGNGIQCTAVRFGLWGTGIVDPDEVARIERSGLSAMDPEAAIEASLRDHPGEPLVMAADRDRLSILVGGETETDTDTGTAPDADIAVRVVAELAAALNLDAENLDLQTSLLDLGVDSLLALDLRKRLQRVTGHKVALATLLGGITGDQLIADLDTKRSEKVDTRD</sequence>
<dbReference type="SUPFAM" id="SSF55048">
    <property type="entry name" value="Probable ACP-binding domain of malonyl-CoA ACP transacylase"/>
    <property type="match status" value="1"/>
</dbReference>
<dbReference type="PANTHER" id="PTHR43775">
    <property type="entry name" value="FATTY ACID SYNTHASE"/>
    <property type="match status" value="1"/>
</dbReference>
<dbReference type="EMBL" id="MIHA01000004">
    <property type="protein sequence ID" value="ODQ91182.1"/>
    <property type="molecule type" value="Genomic_DNA"/>
</dbReference>
<dbReference type="Pfam" id="PF00550">
    <property type="entry name" value="PP-binding"/>
    <property type="match status" value="1"/>
</dbReference>
<dbReference type="InterPro" id="IPR016035">
    <property type="entry name" value="Acyl_Trfase/lysoPLipase"/>
</dbReference>
<gene>
    <name evidence="7" type="ORF">BHQ18_07260</name>
</gene>